<dbReference type="GO" id="GO:0055105">
    <property type="term" value="F:ubiquitin-protein transferase inhibitor activity"/>
    <property type="evidence" value="ECO:0007669"/>
    <property type="project" value="TreeGrafter"/>
</dbReference>
<reference evidence="1" key="2">
    <citation type="submission" date="2018-05" db="EMBL/GenBank/DDBJ databases">
        <title>OmerRS3 (Oryza meridionalis Reference Sequence Version 3).</title>
        <authorList>
            <person name="Zhang J."/>
            <person name="Kudrna D."/>
            <person name="Lee S."/>
            <person name="Talag J."/>
            <person name="Welchert J."/>
            <person name="Wing R.A."/>
        </authorList>
    </citation>
    <scope>NUCLEOTIDE SEQUENCE [LARGE SCALE GENOMIC DNA]</scope>
    <source>
        <strain evidence="1">cv. OR44</strain>
    </source>
</reference>
<dbReference type="PANTHER" id="PTHR15430:SF1">
    <property type="entry name" value="GLOMULIN"/>
    <property type="match status" value="1"/>
</dbReference>
<dbReference type="GO" id="GO:0005737">
    <property type="term" value="C:cytoplasm"/>
    <property type="evidence" value="ECO:0007669"/>
    <property type="project" value="TreeGrafter"/>
</dbReference>
<keyword evidence="2" id="KW-1185">Reference proteome</keyword>
<dbReference type="eggNOG" id="ENOG502QQ2Z">
    <property type="taxonomic scope" value="Eukaryota"/>
</dbReference>
<dbReference type="HOGENOM" id="CLU_030067_0_0_1"/>
<dbReference type="Proteomes" id="UP000008021">
    <property type="component" value="Chromosome 8"/>
</dbReference>
<evidence type="ECO:0000313" key="2">
    <source>
        <dbReference type="Proteomes" id="UP000008021"/>
    </source>
</evidence>
<sequence>MDAGDTSAAAAAAGDVPAAVAPTPARLREALAALSQAFESGDCSDGSAAAAVSDLLNTAADAADAGGDADADDDDAAAAGVAEEMLREVHAFLSSPSSNQLAIDALSLELVKPVAKLGTLMRNCWDIANAIIEFFVSNCNPRDMLSILCEAVDAPVASNGSVYFVLLFKELAKVLVLIQRRHTEQVKVTLPAVLRVMNAVIRCDEEHGKIIVDMYNAALRIGNAIQEMCKKMVNQKNEELCSVLSLYSLQNIALVSRCKQQHILSACGSVVLQHSKILTFCGFTYLGLLTDEDADLLECFSFAMDGASLAVIWTYMDDEISKYAGAEMESALKDVKGNHTRMWQAINILRYVLSSTHYPWVIKSHSLDLLLTIANESRIEEINDHVDVSSSGPQIFATLKVISMAPSSQRFDILQALIKNSIFPSLTAILLDLVKDEVSREIRRADQDIVESDQLQDGGEWPPPWFSHALELVELILKPPEGGPPCLPDHGEQVLSALNLLRFVLIIDSRGSRSRKMFGEETMRKVYSEWLMPLRPIVAGIQSESEEDGSDVANHIMCSLNPVQLVLYRCIELAEEKMKGF</sequence>
<dbReference type="Gramene" id="OMERI08G07970.1">
    <property type="protein sequence ID" value="OMERI08G07970.1"/>
    <property type="gene ID" value="OMERI08G07970"/>
</dbReference>
<dbReference type="Pfam" id="PF08568">
    <property type="entry name" value="Kinetochor_Ybp2"/>
    <property type="match status" value="2"/>
</dbReference>
<proteinExistence type="predicted"/>
<dbReference type="InterPro" id="IPR019516">
    <property type="entry name" value="Glomulin/ALF4"/>
</dbReference>
<dbReference type="InterPro" id="IPR013877">
    <property type="entry name" value="YAP-bd/ALF4/Glomulin"/>
</dbReference>
<reference evidence="1" key="1">
    <citation type="submission" date="2015-04" db="UniProtKB">
        <authorList>
            <consortium name="EnsemblPlants"/>
        </authorList>
    </citation>
    <scope>IDENTIFICATION</scope>
</reference>
<organism evidence="1">
    <name type="scientific">Oryza meridionalis</name>
    <dbReference type="NCBI Taxonomy" id="40149"/>
    <lineage>
        <taxon>Eukaryota</taxon>
        <taxon>Viridiplantae</taxon>
        <taxon>Streptophyta</taxon>
        <taxon>Embryophyta</taxon>
        <taxon>Tracheophyta</taxon>
        <taxon>Spermatophyta</taxon>
        <taxon>Magnoliopsida</taxon>
        <taxon>Liliopsida</taxon>
        <taxon>Poales</taxon>
        <taxon>Poaceae</taxon>
        <taxon>BOP clade</taxon>
        <taxon>Oryzoideae</taxon>
        <taxon>Oryzeae</taxon>
        <taxon>Oryzinae</taxon>
        <taxon>Oryza</taxon>
    </lineage>
</organism>
<name>A0A0E0EJU9_9ORYZ</name>
<dbReference type="AlphaFoldDB" id="A0A0E0EJU9"/>
<dbReference type="EnsemblPlants" id="OMERI08G07970.1">
    <property type="protein sequence ID" value="OMERI08G07970.1"/>
    <property type="gene ID" value="OMERI08G07970"/>
</dbReference>
<protein>
    <submittedName>
        <fullName evidence="1">Uncharacterized protein</fullName>
    </submittedName>
</protein>
<dbReference type="STRING" id="40149.A0A0E0EJU9"/>
<accession>A0A0E0EJU9</accession>
<evidence type="ECO:0000313" key="1">
    <source>
        <dbReference type="EnsemblPlants" id="OMERI08G07970.1"/>
    </source>
</evidence>
<dbReference type="PANTHER" id="PTHR15430">
    <property type="entry name" value="GLOMULIN"/>
    <property type="match status" value="1"/>
</dbReference>